<dbReference type="InterPro" id="IPR026022">
    <property type="entry name" value="PhoU_dom"/>
</dbReference>
<dbReference type="Gene3D" id="1.20.58.220">
    <property type="entry name" value="Phosphate transport system protein phou homolog 2, domain 2"/>
    <property type="match status" value="2"/>
</dbReference>
<dbReference type="GO" id="GO:0008324">
    <property type="term" value="F:monoatomic cation transmembrane transporter activity"/>
    <property type="evidence" value="ECO:0007669"/>
    <property type="project" value="InterPro"/>
</dbReference>
<sequence length="397" mass="43791">MNGSEIEYEPRSVKDLVADMKDTSELMVDLAYSAVLYENRELAKEVLDLEERMNVLRYHAHIALTLAARNPDGAEKLVGIFQIVGAAEKIANAADDIATVLTQDVGLPDEFRSALPEAKEVVFRAQVDEESELGGHTLGDLDLETNTGVHVFAIRRDTEWIFAPDRDSQVVRGDVLFGEGPETGVERVYGRATRRDWEREGAVSSEIENLDRAVTAVVEMKNISELAVGLAYSAVLLESHEVATEVRALETKTDRLRQNLEEWVLESAARVDDPTKLRGLMHLAIASEVIADAALEVADSVMRDINAHPVFAEAIRESNEVIATVSVDEGTELDGRTLGELLVESETGMYVMAIHRKDDEWVYSPTEHTTVCAGDTLIARGPDGGKERLRRMAHDVA</sequence>
<organism evidence="2 3">
    <name type="scientific">Halorutilus salinus</name>
    <dbReference type="NCBI Taxonomy" id="2487751"/>
    <lineage>
        <taxon>Archaea</taxon>
        <taxon>Methanobacteriati</taxon>
        <taxon>Methanobacteriota</taxon>
        <taxon>Stenosarchaea group</taxon>
        <taxon>Halobacteria</taxon>
        <taxon>Halorutilales</taxon>
        <taxon>Halorutilaceae</taxon>
        <taxon>Halorutilus</taxon>
    </lineage>
</organism>
<protein>
    <submittedName>
        <fullName evidence="2">Potassium channel protein</fullName>
    </submittedName>
</protein>
<proteinExistence type="predicted"/>
<dbReference type="InterPro" id="IPR006037">
    <property type="entry name" value="RCK_C"/>
</dbReference>
<name>A0A9Q4C4B9_9EURY</name>
<reference evidence="2" key="1">
    <citation type="submission" date="2022-09" db="EMBL/GenBank/DDBJ databases">
        <title>Haloadaptaus new haloarchaeum isolated from saline soil.</title>
        <authorList>
            <person name="Duran-Viseras A."/>
            <person name="Sanchez-Porro C."/>
            <person name="Ventosa A."/>
        </authorList>
    </citation>
    <scope>NUCLEOTIDE SEQUENCE</scope>
    <source>
        <strain evidence="2">F3-133</strain>
    </source>
</reference>
<evidence type="ECO:0000313" key="2">
    <source>
        <dbReference type="EMBL" id="MCX2818714.1"/>
    </source>
</evidence>
<keyword evidence="3" id="KW-1185">Reference proteome</keyword>
<comment type="caution">
    <text evidence="2">The sequence shown here is derived from an EMBL/GenBank/DDBJ whole genome shotgun (WGS) entry which is preliminary data.</text>
</comment>
<gene>
    <name evidence="2" type="ORF">EGH25_05030</name>
</gene>
<dbReference type="PROSITE" id="PS51202">
    <property type="entry name" value="RCK_C"/>
    <property type="match status" value="2"/>
</dbReference>
<dbReference type="InterPro" id="IPR038078">
    <property type="entry name" value="PhoU-like_sf"/>
</dbReference>
<feature type="domain" description="RCK C-terminal" evidence="1">
    <location>
        <begin position="310"/>
        <end position="395"/>
    </location>
</feature>
<dbReference type="GO" id="GO:0006813">
    <property type="term" value="P:potassium ion transport"/>
    <property type="evidence" value="ECO:0007669"/>
    <property type="project" value="InterPro"/>
</dbReference>
<dbReference type="Gene3D" id="3.30.70.1450">
    <property type="entry name" value="Regulator of K+ conductance, C-terminal domain"/>
    <property type="match status" value="2"/>
</dbReference>
<feature type="domain" description="RCK C-terminal" evidence="1">
    <location>
        <begin position="110"/>
        <end position="194"/>
    </location>
</feature>
<evidence type="ECO:0000259" key="1">
    <source>
        <dbReference type="PROSITE" id="PS51202"/>
    </source>
</evidence>
<dbReference type="Proteomes" id="UP001149411">
    <property type="component" value="Unassembled WGS sequence"/>
</dbReference>
<dbReference type="PANTHER" id="PTHR30445:SF8">
    <property type="entry name" value="K(+)_H(+) ANTIPORTER SUBUNIT KHTT"/>
    <property type="match status" value="1"/>
</dbReference>
<dbReference type="RefSeq" id="WP_266086556.1">
    <property type="nucleotide sequence ID" value="NZ_RKLV01000004.1"/>
</dbReference>
<dbReference type="InterPro" id="IPR036721">
    <property type="entry name" value="RCK_C_sf"/>
</dbReference>
<dbReference type="SUPFAM" id="SSF116726">
    <property type="entry name" value="TrkA C-terminal domain-like"/>
    <property type="match status" value="2"/>
</dbReference>
<accession>A0A9Q4C4B9</accession>
<keyword evidence="2" id="KW-0407">Ion channel</keyword>
<keyword evidence="2" id="KW-0406">Ion transport</keyword>
<dbReference type="InterPro" id="IPR050144">
    <property type="entry name" value="AAE_transporter"/>
</dbReference>
<dbReference type="EMBL" id="RKLV01000004">
    <property type="protein sequence ID" value="MCX2818714.1"/>
    <property type="molecule type" value="Genomic_DNA"/>
</dbReference>
<keyword evidence="2" id="KW-0813">Transport</keyword>
<dbReference type="Pfam" id="PF02080">
    <property type="entry name" value="TrkA_C"/>
    <property type="match status" value="2"/>
</dbReference>
<dbReference type="Pfam" id="PF01895">
    <property type="entry name" value="PhoU"/>
    <property type="match status" value="2"/>
</dbReference>
<dbReference type="PANTHER" id="PTHR30445">
    <property type="entry name" value="K(+)_H(+) ANTIPORTER SUBUNIT KHTT"/>
    <property type="match status" value="1"/>
</dbReference>
<evidence type="ECO:0000313" key="3">
    <source>
        <dbReference type="Proteomes" id="UP001149411"/>
    </source>
</evidence>
<dbReference type="SUPFAM" id="SSF109755">
    <property type="entry name" value="PhoU-like"/>
    <property type="match status" value="2"/>
</dbReference>
<dbReference type="AlphaFoldDB" id="A0A9Q4C4B9"/>